<dbReference type="KEGG" id="salx:SALLE_v1c09380"/>
<evidence type="ECO:0000313" key="3">
    <source>
        <dbReference type="EMBL" id="AXK51608.1"/>
    </source>
</evidence>
<dbReference type="RefSeq" id="WP_115558503.1">
    <property type="nucleotide sequence ID" value="NZ_CP031376.1"/>
</dbReference>
<dbReference type="Proteomes" id="UP000254792">
    <property type="component" value="Chromosome"/>
</dbReference>
<sequence>MANNSSIQLQTIKDFLENDGKTTFKIPPYQRSYSWTKQVNQLINDINDTEPGGEFFIGVIFCHRKNKELIVVDGQQRIVTISLILNKLILKFNEMDSSTQVNEIISKIESCLFNKENNELVVKLKSYRDRIILEKIMDNYDLDLEDQKYSISKAYKIIGESLDKFEASTLFDFAKKILDINLFNIDLANLKIDPNNLFESFNSKNEPLKNYDLIVNSIFMNIEDEKKQEKIHRLKWERKFKNDSNVDLDKFFRDYVSMISCKVVADKAYEIHKGFKLILNSKLEGFKDKTKGVISFIDEIVRYFDIYSSIKTNKRLSEFFADKLVAIVNKKNWDLHLAEYKFLNVDAANSFLMYLSDKLISGEIRISFFDLVLSFVNTYIYKRKVIGITAQERKFFINILIKISALEKNKKQKLPDIICSAISETISENNKLNNNLREVDNAEFTEHIKVAFTDFSRSKYLFTIINNDMSDSMKIDSLDFYRSTTVEHIIPQSFSENDEWKKFLEDNNVKIVKFHVNKLSNLTILSPEQNKEAADKIFETKINIIRTSSFKINNEFNSVKNLGDLEKNWEKFILNQIDKIFNRFKKSIENRENRKIYNK</sequence>
<gene>
    <name evidence="3" type="ORF">SALLE_v1c09380</name>
</gene>
<dbReference type="InterPro" id="IPR004919">
    <property type="entry name" value="GmrSD_N"/>
</dbReference>
<dbReference type="AlphaFoldDB" id="A0A345Z4S9"/>
<dbReference type="OrthoDB" id="9798761at2"/>
<feature type="domain" description="GmrSD restriction endonucleases C-terminal" evidence="2">
    <location>
        <begin position="456"/>
        <end position="578"/>
    </location>
</feature>
<organism evidence="3 4">
    <name type="scientific">Spiroplasma alleghenense</name>
    <dbReference type="NCBI Taxonomy" id="216931"/>
    <lineage>
        <taxon>Bacteria</taxon>
        <taxon>Bacillati</taxon>
        <taxon>Mycoplasmatota</taxon>
        <taxon>Mollicutes</taxon>
        <taxon>Entomoplasmatales</taxon>
        <taxon>Spiroplasmataceae</taxon>
        <taxon>Spiroplasma</taxon>
    </lineage>
</organism>
<proteinExistence type="predicted"/>
<evidence type="ECO:0000259" key="1">
    <source>
        <dbReference type="Pfam" id="PF03235"/>
    </source>
</evidence>
<accession>A0A345Z4S9</accession>
<dbReference type="EMBL" id="CP031376">
    <property type="protein sequence ID" value="AXK51608.1"/>
    <property type="molecule type" value="Genomic_DNA"/>
</dbReference>
<evidence type="ECO:0000313" key="4">
    <source>
        <dbReference type="Proteomes" id="UP000254792"/>
    </source>
</evidence>
<dbReference type="Pfam" id="PF07510">
    <property type="entry name" value="GmrSD_C"/>
    <property type="match status" value="1"/>
</dbReference>
<dbReference type="InterPro" id="IPR011089">
    <property type="entry name" value="GmrSD_C"/>
</dbReference>
<protein>
    <recommendedName>
        <fullName evidence="5">DUF262 domain-containing protein</fullName>
    </recommendedName>
</protein>
<evidence type="ECO:0000259" key="2">
    <source>
        <dbReference type="Pfam" id="PF07510"/>
    </source>
</evidence>
<evidence type="ECO:0008006" key="5">
    <source>
        <dbReference type="Google" id="ProtNLM"/>
    </source>
</evidence>
<dbReference type="Pfam" id="PF03235">
    <property type="entry name" value="GmrSD_N"/>
    <property type="match status" value="1"/>
</dbReference>
<dbReference type="PANTHER" id="PTHR35149">
    <property type="entry name" value="SLL5132 PROTEIN"/>
    <property type="match status" value="1"/>
</dbReference>
<feature type="domain" description="GmrSD restriction endonucleases N-terminal" evidence="1">
    <location>
        <begin position="12"/>
        <end position="219"/>
    </location>
</feature>
<dbReference type="PANTHER" id="PTHR35149:SF1">
    <property type="entry name" value="DUF5655 DOMAIN-CONTAINING PROTEIN"/>
    <property type="match status" value="1"/>
</dbReference>
<reference evidence="3 4" key="1">
    <citation type="submission" date="2018-07" db="EMBL/GenBank/DDBJ databases">
        <title>Complete genome sequence of Spiroplasma alleghenense PLHS-1 (ATCC 51752).</title>
        <authorList>
            <person name="Chou L."/>
            <person name="Lee T.-Y."/>
            <person name="Tsai Y.-M."/>
            <person name="Kuo C.-H."/>
        </authorList>
    </citation>
    <scope>NUCLEOTIDE SEQUENCE [LARGE SCALE GENOMIC DNA]</scope>
    <source>
        <strain evidence="3 4">PLHS-1</strain>
    </source>
</reference>
<keyword evidence="4" id="KW-1185">Reference proteome</keyword>
<name>A0A345Z4S9_9MOLU</name>